<comment type="caution">
    <text evidence="1">The sequence shown here is derived from an EMBL/GenBank/DDBJ whole genome shotgun (WGS) entry which is preliminary data.</text>
</comment>
<organism evidence="1 2">
    <name type="scientific">Vanilla planifolia</name>
    <name type="common">Vanilla</name>
    <dbReference type="NCBI Taxonomy" id="51239"/>
    <lineage>
        <taxon>Eukaryota</taxon>
        <taxon>Viridiplantae</taxon>
        <taxon>Streptophyta</taxon>
        <taxon>Embryophyta</taxon>
        <taxon>Tracheophyta</taxon>
        <taxon>Spermatophyta</taxon>
        <taxon>Magnoliopsida</taxon>
        <taxon>Liliopsida</taxon>
        <taxon>Asparagales</taxon>
        <taxon>Orchidaceae</taxon>
        <taxon>Vanilloideae</taxon>
        <taxon>Vanilleae</taxon>
        <taxon>Vanilla</taxon>
    </lineage>
</organism>
<protein>
    <submittedName>
        <fullName evidence="1">Uncharacterized protein</fullName>
    </submittedName>
</protein>
<evidence type="ECO:0000313" key="2">
    <source>
        <dbReference type="Proteomes" id="UP000639772"/>
    </source>
</evidence>
<gene>
    <name evidence="1" type="ORF">HPP92_003293</name>
</gene>
<evidence type="ECO:0000313" key="1">
    <source>
        <dbReference type="EMBL" id="KAG0503221.1"/>
    </source>
</evidence>
<accession>A0A835SBJ2</accession>
<dbReference type="EMBL" id="JADCNM010000001">
    <property type="protein sequence ID" value="KAG0503221.1"/>
    <property type="molecule type" value="Genomic_DNA"/>
</dbReference>
<dbReference type="AlphaFoldDB" id="A0A835SBJ2"/>
<name>A0A835SBJ2_VANPL</name>
<reference evidence="1 2" key="1">
    <citation type="journal article" date="2020" name="Nat. Food">
        <title>A phased Vanilla planifolia genome enables genetic improvement of flavour and production.</title>
        <authorList>
            <person name="Hasing T."/>
            <person name="Tang H."/>
            <person name="Brym M."/>
            <person name="Khazi F."/>
            <person name="Huang T."/>
            <person name="Chambers A.H."/>
        </authorList>
    </citation>
    <scope>NUCLEOTIDE SEQUENCE [LARGE SCALE GENOMIC DNA]</scope>
    <source>
        <tissue evidence="1">Leaf</tissue>
    </source>
</reference>
<sequence>MHRILFASCRSQQHNPVGMGSLAPTWRTFATNIPCTLTPRGLFSGFICVDNRNIGGPKEVVGVVSYRTEVVPYLTGCRTGAVCLQLPCRCDDELRTSFRVVKYVSATLCDTVDIVFSIASGWTEQSQWKIPFLSSRPRLCQPCLAGESHW</sequence>
<proteinExistence type="predicted"/>
<dbReference type="Proteomes" id="UP000639772">
    <property type="component" value="Chromosome 1"/>
</dbReference>